<reference evidence="3" key="2">
    <citation type="journal article" date="2023" name="Commun. Biol.">
        <title>Intrasexual cuticular hydrocarbon dimorphism in a wasp sheds light on hydrocarbon biosynthesis genes in Hymenoptera.</title>
        <authorList>
            <person name="Moris V.C."/>
            <person name="Podsiadlowski L."/>
            <person name="Martin S."/>
            <person name="Oeyen J.P."/>
            <person name="Donath A."/>
            <person name="Petersen M."/>
            <person name="Wilbrandt J."/>
            <person name="Misof B."/>
            <person name="Liedtke D."/>
            <person name="Thamm M."/>
            <person name="Scheiner R."/>
            <person name="Schmitt T."/>
            <person name="Niehuis O."/>
        </authorList>
    </citation>
    <scope>NUCLEOTIDE SEQUENCE</scope>
    <source>
        <strain evidence="3">GBR_01_08_01A</strain>
    </source>
</reference>
<sequence>MPRKENTKAKTWERDRRKRMNAYFKTLADLLPPHQEGRKRNKVDILIHASKYIKDLHVRTEELFFAHASEAHKEELARLKKLVTLLFSRTQLLSTLLQEAGISVPAEPALERISPLKWSNKINVEDVEKYFTKEKSSEKKKERPAEIKVPLNKKSSSQSSSKKVLDETNISTNSSIENQENHLNCVNNKDNESSGLGNDSQIESRENNVQIEKGEISKRIAKNRQTIKNGNVIRKMENQKKVKKKKSKLKNAKKPSTMCISNSVTNLTPSTLILSGGKLVPLVTPMTSLTSNIIVNTQPQSANPIILSNAQQSQMIVMQPLTNHVQNSVVSIRNQAVINTMQKVTLNTMPSIRANMVVDSQNWASNVKNIINSTRIGGLKGILPKGKEVTKTTMTYKVPIPAIHKEKVDKSKESSNRKEFEAKSKVNKNHIKNTKNTLLAEEITTEKSTQCFGDNMSTEKVPYKRCLSIENVSSDEPEDKKRKGDDIDATAVSKVATSSIQNFTATCKSIESLKHVIEKIGENGDQFQEKSHTSMIKHGEMTESSIAHQNSSSPNDTSNNIENASDTPESIVHVNSDHLHNEEKSVQNKVTSPQVSPIHTSSEISATNDVMMTTSPTTEYDIPVDNEVEEIANTAESSNTKSTLSEVSETIQNAVQSERVKEVCNLGRRFDSLLRVNAKGPEMLEGTVNLESNKIILNLDTNTTTSMKPETSTAIIQTSAITTSTSLNSVNIQNDDIKLARSSKEDVSKCLPYNTDNSFIPINNRTEALHSDLSNDIFASLQVPSNSHNTESISPTAAFLMAFPLVSSLNGKTEVLDEEMKEDFKYHSQTPPMLLQIGSMEPNSFKVRVSTSPMFETVTEKCLKSTCDNKKDVVTSASVNIHSEIMLPIACTPTTRAVPKVVSEETLKEPYKMIQSTLPPVLEKTTDLTNTFSHASSPYSNVNSSSVTSITTCTSKDCQKQTASIFQNNAESTATENIVSQSHITATPIVNKSIDRNPAIQTSDYNNVQYSDTQSFLPNYSTIANNNPRTLQQNASTFIDASTTEEPGAIGSSRNIMGDMSQMSLASCLNNITTTTTSSSTSLGSLQTEYTSQIKGKESQERQHVTYVTQNKESLIDTTMVPNHRLDYAAEVHQSLPTSSQNLQQSYSTQMKDQSLPILASQGNENEHSPHNQSYTKLSKDSNEEGNNGIEQSTKLNTVLGSKQQEHSDERRDPNYVSTKKIDIDPFGQTFSYGAKSSISTQPDQADVNPNVVTMFQEKHNTPTYTSFSNKDVKKVTTNTTNSMTSKSLIQDTPALLYTQQQIPSFVATSNYEQSTVTDNHTKSMTTVAHNSSNFSILSWTTFSPVGGCGNNNPVQFEQGPHQNDNAEGKTICENYNYVPLHKENSGFSDVLTTDAYSTHPNVSGIDKLRMKSDVDTQKQPFIDASKNRNVQSTVSSTTKQNRMQNQPQSSSNNDYKFSTENKSKSKYEINPDYIQAEYPNISEQTQQSSQQHGQKNHQSLSTKHDKSSYPISSYDSHINFDVPEISTQLKYSIETYVGANFKYVDKIQQHGQHRYQLLNQAQVPPLQQGSTTYNSDVNKHRQQQQSSNKLKSNQQQHTIRAPVNWMMTPEFKHNTSITDIIFPPIAHSFPNLSMLPSEQKRPAETFYSDEQPFPWSPTKNSVHNVEQNLGQQSIKAIDQHIVSSTLSTLVGDLDLGTNVSEKQNFLLGQMPPRILIEQNKELIRDKEENVLGRDFHTVLSTQNVPHSAQGSSFLSVSQLVEQEKAEKSQQQHYHLHHHHPHQHQHNQQQQQQQQQQQTNRKHQRKNNVSPRGSNSKRQIDIRKQTPTNDHLHQRQEEQKTSTHTFSEQVYQQQQKYQQNSTHWRNRNCKSNYTAEALISSNTNINDANHPNKHTSIKITSGHSQNKFQSSLPTTDTVMPLNYFSNTDDNTGYGQMVNQNFNSYAYTSNTNIYPTSTFITSIPNTSSGYMMPLHENTDYMEVNSFLLPNTAISTAPTSTTSTINVSTSVTPQKHQNYGKHQNCDKRSYASTAKKGKRKGADGSIQNLEFPLTNMNSPLDDYHQSNSFLPPPPHANSLYQNHPQTNMYTKAVNGLPPPPPPVAGNQNVPTITPTSFPVNPNIPRVRVTSNSVTMPHHPSGTSLTNFNLSTIFPEMNDKITGYKPTSGVPPGPSQLSNHGSISYAQRINYTNSLCQLPQISETMQFNNDVTSVASRSPSAAPAPPPPPPPPLPPSGVIHYKNV</sequence>
<feature type="compositionally biased region" description="Polar residues" evidence="1">
    <location>
        <begin position="1185"/>
        <end position="1203"/>
    </location>
</feature>
<feature type="region of interest" description="Disordered" evidence="1">
    <location>
        <begin position="2208"/>
        <end position="2241"/>
    </location>
</feature>
<feature type="compositionally biased region" description="Low complexity" evidence="1">
    <location>
        <begin position="153"/>
        <end position="162"/>
    </location>
</feature>
<keyword evidence="4" id="KW-1185">Reference proteome</keyword>
<feature type="region of interest" description="Disordered" evidence="1">
    <location>
        <begin position="1484"/>
        <end position="1510"/>
    </location>
</feature>
<accession>A0AAD9RK49</accession>
<dbReference type="Pfam" id="PF00010">
    <property type="entry name" value="HLH"/>
    <property type="match status" value="1"/>
</dbReference>
<feature type="region of interest" description="Disordered" evidence="1">
    <location>
        <begin position="2009"/>
        <end position="2043"/>
    </location>
</feature>
<protein>
    <recommendedName>
        <fullName evidence="2">BHLH domain-containing protein</fullName>
    </recommendedName>
</protein>
<feature type="region of interest" description="Disordered" evidence="1">
    <location>
        <begin position="544"/>
        <end position="565"/>
    </location>
</feature>
<feature type="compositionally biased region" description="Basic and acidic residues" evidence="1">
    <location>
        <begin position="1204"/>
        <end position="1214"/>
    </location>
</feature>
<dbReference type="SMART" id="SM00353">
    <property type="entry name" value="HLH"/>
    <property type="match status" value="1"/>
</dbReference>
<evidence type="ECO:0000259" key="2">
    <source>
        <dbReference type="PROSITE" id="PS50888"/>
    </source>
</evidence>
<dbReference type="Proteomes" id="UP001258017">
    <property type="component" value="Unassembled WGS sequence"/>
</dbReference>
<reference evidence="3" key="1">
    <citation type="submission" date="2021-08" db="EMBL/GenBank/DDBJ databases">
        <authorList>
            <person name="Misof B."/>
            <person name="Oliver O."/>
            <person name="Podsiadlowski L."/>
            <person name="Donath A."/>
            <person name="Peters R."/>
            <person name="Mayer C."/>
            <person name="Rust J."/>
            <person name="Gunkel S."/>
            <person name="Lesny P."/>
            <person name="Martin S."/>
            <person name="Oeyen J.P."/>
            <person name="Petersen M."/>
            <person name="Panagiotis P."/>
            <person name="Wilbrandt J."/>
            <person name="Tanja T."/>
        </authorList>
    </citation>
    <scope>NUCLEOTIDE SEQUENCE</scope>
    <source>
        <strain evidence="3">GBR_01_08_01A</strain>
        <tissue evidence="3">Thorax + abdomen</tissue>
    </source>
</reference>
<feature type="compositionally biased region" description="Basic and acidic residues" evidence="1">
    <location>
        <begin position="1818"/>
        <end position="1841"/>
    </location>
</feature>
<feature type="compositionally biased region" description="Pro residues" evidence="1">
    <location>
        <begin position="2219"/>
        <end position="2232"/>
    </location>
</feature>
<feature type="domain" description="BHLH" evidence="2">
    <location>
        <begin position="4"/>
        <end position="56"/>
    </location>
</feature>
<feature type="compositionally biased region" description="Polar residues" evidence="1">
    <location>
        <begin position="1428"/>
        <end position="1457"/>
    </location>
</feature>
<feature type="compositionally biased region" description="Polar residues" evidence="1">
    <location>
        <begin position="1807"/>
        <end position="1817"/>
    </location>
</feature>
<dbReference type="InterPro" id="IPR011598">
    <property type="entry name" value="bHLH_dom"/>
</dbReference>
<gene>
    <name evidence="3" type="ORF">KPH14_007747</name>
</gene>
<feature type="region of interest" description="Disordered" evidence="1">
    <location>
        <begin position="1161"/>
        <end position="1214"/>
    </location>
</feature>
<dbReference type="CDD" id="cd00083">
    <property type="entry name" value="bHLH_SF"/>
    <property type="match status" value="1"/>
</dbReference>
<dbReference type="InterPro" id="IPR036638">
    <property type="entry name" value="HLH_DNA-bd_sf"/>
</dbReference>
<feature type="region of interest" description="Disordered" evidence="1">
    <location>
        <begin position="1420"/>
        <end position="1468"/>
    </location>
</feature>
<feature type="compositionally biased region" description="Polar residues" evidence="1">
    <location>
        <begin position="168"/>
        <end position="201"/>
    </location>
</feature>
<name>A0AAD9RK49_9HYME</name>
<feature type="compositionally biased region" description="Low complexity" evidence="1">
    <location>
        <begin position="1584"/>
        <end position="1596"/>
    </location>
</feature>
<dbReference type="PROSITE" id="PS50888">
    <property type="entry name" value="BHLH"/>
    <property type="match status" value="1"/>
</dbReference>
<feature type="region of interest" description="Disordered" evidence="1">
    <location>
        <begin position="1761"/>
        <end position="1865"/>
    </location>
</feature>
<organism evidence="3 4">
    <name type="scientific">Odynerus spinipes</name>
    <dbReference type="NCBI Taxonomy" id="1348599"/>
    <lineage>
        <taxon>Eukaryota</taxon>
        <taxon>Metazoa</taxon>
        <taxon>Ecdysozoa</taxon>
        <taxon>Arthropoda</taxon>
        <taxon>Hexapoda</taxon>
        <taxon>Insecta</taxon>
        <taxon>Pterygota</taxon>
        <taxon>Neoptera</taxon>
        <taxon>Endopterygota</taxon>
        <taxon>Hymenoptera</taxon>
        <taxon>Apocrita</taxon>
        <taxon>Aculeata</taxon>
        <taxon>Vespoidea</taxon>
        <taxon>Vespidae</taxon>
        <taxon>Eumeninae</taxon>
        <taxon>Odynerus</taxon>
    </lineage>
</organism>
<feature type="region of interest" description="Disordered" evidence="1">
    <location>
        <begin position="132"/>
        <end position="207"/>
    </location>
</feature>
<dbReference type="Gene3D" id="4.10.280.10">
    <property type="entry name" value="Helix-loop-helix DNA-binding domain"/>
    <property type="match status" value="1"/>
</dbReference>
<feature type="region of interest" description="Disordered" evidence="1">
    <location>
        <begin position="1567"/>
        <end position="1596"/>
    </location>
</feature>
<dbReference type="GO" id="GO:0046983">
    <property type="term" value="F:protein dimerization activity"/>
    <property type="evidence" value="ECO:0007669"/>
    <property type="project" value="InterPro"/>
</dbReference>
<evidence type="ECO:0000256" key="1">
    <source>
        <dbReference type="SAM" id="MobiDB-lite"/>
    </source>
</evidence>
<feature type="compositionally biased region" description="Polar residues" evidence="1">
    <location>
        <begin position="1567"/>
        <end position="1577"/>
    </location>
</feature>
<evidence type="ECO:0000313" key="4">
    <source>
        <dbReference type="Proteomes" id="UP001258017"/>
    </source>
</evidence>
<feature type="compositionally biased region" description="Low complexity" evidence="1">
    <location>
        <begin position="1849"/>
        <end position="1859"/>
    </location>
</feature>
<evidence type="ECO:0000313" key="3">
    <source>
        <dbReference type="EMBL" id="KAK2580641.1"/>
    </source>
</evidence>
<proteinExistence type="predicted"/>
<feature type="compositionally biased region" description="Basic and acidic residues" evidence="1">
    <location>
        <begin position="1458"/>
        <end position="1468"/>
    </location>
</feature>
<feature type="compositionally biased region" description="Basic and acidic residues" evidence="1">
    <location>
        <begin position="132"/>
        <end position="146"/>
    </location>
</feature>
<feature type="compositionally biased region" description="Low complexity" evidence="1">
    <location>
        <begin position="1484"/>
        <end position="1500"/>
    </location>
</feature>
<dbReference type="SUPFAM" id="SSF47459">
    <property type="entry name" value="HLH, helix-loop-helix DNA-binding domain"/>
    <property type="match status" value="1"/>
</dbReference>
<dbReference type="EMBL" id="JAIFRP010000050">
    <property type="protein sequence ID" value="KAK2580641.1"/>
    <property type="molecule type" value="Genomic_DNA"/>
</dbReference>
<feature type="compositionally biased region" description="Low complexity" evidence="1">
    <location>
        <begin position="1786"/>
        <end position="1798"/>
    </location>
</feature>
<feature type="compositionally biased region" description="Basic residues" evidence="1">
    <location>
        <begin position="1774"/>
        <end position="1785"/>
    </location>
</feature>
<comment type="caution">
    <text evidence="3">The sequence shown here is derived from an EMBL/GenBank/DDBJ whole genome shotgun (WGS) entry which is preliminary data.</text>
</comment>